<name>A4S1S1_OSTLU</name>
<dbReference type="Gene3D" id="3.40.50.300">
    <property type="entry name" value="P-loop containing nucleotide triphosphate hydrolases"/>
    <property type="match status" value="1"/>
</dbReference>
<dbReference type="eggNOG" id="KOG2383">
    <property type="taxonomic scope" value="Eukaryota"/>
</dbReference>
<proteinExistence type="inferred from homology"/>
<dbReference type="HOGENOM" id="CLU_008681_0_1_1"/>
<dbReference type="SUPFAM" id="SSF52540">
    <property type="entry name" value="P-loop containing nucleoside triphosphate hydrolases"/>
    <property type="match status" value="1"/>
</dbReference>
<dbReference type="PANTHER" id="PTHR12169:SF6">
    <property type="entry name" value="AFG1-LIKE ATPASE"/>
    <property type="match status" value="1"/>
</dbReference>
<evidence type="ECO:0000256" key="2">
    <source>
        <dbReference type="ARBA" id="ARBA00022741"/>
    </source>
</evidence>
<dbReference type="GO" id="GO:0005737">
    <property type="term" value="C:cytoplasm"/>
    <property type="evidence" value="ECO:0007669"/>
    <property type="project" value="TreeGrafter"/>
</dbReference>
<dbReference type="AlphaFoldDB" id="A4S1S1"/>
<dbReference type="GO" id="GO:0016887">
    <property type="term" value="F:ATP hydrolysis activity"/>
    <property type="evidence" value="ECO:0007669"/>
    <property type="project" value="InterPro"/>
</dbReference>
<feature type="region of interest" description="Disordered" evidence="4">
    <location>
        <begin position="1"/>
        <end position="51"/>
    </location>
</feature>
<evidence type="ECO:0000313" key="5">
    <source>
        <dbReference type="EMBL" id="ABO97489.1"/>
    </source>
</evidence>
<dbReference type="InterPro" id="IPR027417">
    <property type="entry name" value="P-loop_NTPase"/>
</dbReference>
<dbReference type="GO" id="GO:0005524">
    <property type="term" value="F:ATP binding"/>
    <property type="evidence" value="ECO:0007669"/>
    <property type="project" value="UniProtKB-KW"/>
</dbReference>
<feature type="compositionally biased region" description="Basic and acidic residues" evidence="4">
    <location>
        <begin position="19"/>
        <end position="51"/>
    </location>
</feature>
<keyword evidence="3" id="KW-0067">ATP-binding</keyword>
<gene>
    <name evidence="5" type="ORF">OSTLU_88075</name>
</gene>
<evidence type="ECO:0000256" key="4">
    <source>
        <dbReference type="SAM" id="MobiDB-lite"/>
    </source>
</evidence>
<dbReference type="NCBIfam" id="NF040713">
    <property type="entry name" value="ZapE"/>
    <property type="match status" value="1"/>
</dbReference>
<comment type="similarity">
    <text evidence="1">Belongs to the AFG1 ATPase family.</text>
</comment>
<dbReference type="OMA" id="THNENEA"/>
<dbReference type="OrthoDB" id="548867at2759"/>
<dbReference type="RefSeq" id="XP_001419196.1">
    <property type="nucleotide sequence ID" value="XM_001419159.1"/>
</dbReference>
<evidence type="ECO:0000256" key="1">
    <source>
        <dbReference type="ARBA" id="ARBA00010322"/>
    </source>
</evidence>
<keyword evidence="6" id="KW-1185">Reference proteome</keyword>
<evidence type="ECO:0000256" key="3">
    <source>
        <dbReference type="ARBA" id="ARBA00022840"/>
    </source>
</evidence>
<dbReference type="KEGG" id="olu:OSTLU_88075"/>
<accession>A4S1S1</accession>
<dbReference type="Proteomes" id="UP000001568">
    <property type="component" value="Chromosome 8"/>
</dbReference>
<dbReference type="EMBL" id="CP000588">
    <property type="protein sequence ID" value="ABO97489.1"/>
    <property type="molecule type" value="Genomic_DNA"/>
</dbReference>
<organism evidence="5 6">
    <name type="scientific">Ostreococcus lucimarinus (strain CCE9901)</name>
    <dbReference type="NCBI Taxonomy" id="436017"/>
    <lineage>
        <taxon>Eukaryota</taxon>
        <taxon>Viridiplantae</taxon>
        <taxon>Chlorophyta</taxon>
        <taxon>Mamiellophyceae</taxon>
        <taxon>Mamiellales</taxon>
        <taxon>Bathycoccaceae</taxon>
        <taxon>Ostreococcus</taxon>
    </lineage>
</organism>
<dbReference type="Pfam" id="PF03969">
    <property type="entry name" value="AFG1_ATPase"/>
    <property type="match status" value="1"/>
</dbReference>
<keyword evidence="2" id="KW-0547">Nucleotide-binding</keyword>
<protein>
    <submittedName>
        <fullName evidence="5">Uncharacterized protein</fullName>
    </submittedName>
</protein>
<reference evidence="5 6" key="1">
    <citation type="journal article" date="2007" name="Proc. Natl. Acad. Sci. U.S.A.">
        <title>The tiny eukaryote Ostreococcus provides genomic insights into the paradox of plankton speciation.</title>
        <authorList>
            <person name="Palenik B."/>
            <person name="Grimwood J."/>
            <person name="Aerts A."/>
            <person name="Rouze P."/>
            <person name="Salamov A."/>
            <person name="Putnam N."/>
            <person name="Dupont C."/>
            <person name="Jorgensen R."/>
            <person name="Derelle E."/>
            <person name="Rombauts S."/>
            <person name="Zhou K."/>
            <person name="Otillar R."/>
            <person name="Merchant S.S."/>
            <person name="Podell S."/>
            <person name="Gaasterland T."/>
            <person name="Napoli C."/>
            <person name="Gendler K."/>
            <person name="Manuell A."/>
            <person name="Tai V."/>
            <person name="Vallon O."/>
            <person name="Piganeau G."/>
            <person name="Jancek S."/>
            <person name="Heijde M."/>
            <person name="Jabbari K."/>
            <person name="Bowler C."/>
            <person name="Lohr M."/>
            <person name="Robbens S."/>
            <person name="Werner G."/>
            <person name="Dubchak I."/>
            <person name="Pazour G.J."/>
            <person name="Ren Q."/>
            <person name="Paulsen I."/>
            <person name="Delwiche C."/>
            <person name="Schmutz J."/>
            <person name="Rokhsar D."/>
            <person name="Van de Peer Y."/>
            <person name="Moreau H."/>
            <person name="Grigoriev I.V."/>
        </authorList>
    </citation>
    <scope>NUCLEOTIDE SEQUENCE [LARGE SCALE GENOMIC DNA]</scope>
    <source>
        <strain evidence="5 6">CCE9901</strain>
    </source>
</reference>
<dbReference type="InterPro" id="IPR005654">
    <property type="entry name" value="ATPase_AFG1-like"/>
</dbReference>
<dbReference type="GeneID" id="5003195"/>
<evidence type="ECO:0000313" key="6">
    <source>
        <dbReference type="Proteomes" id="UP000001568"/>
    </source>
</evidence>
<dbReference type="Gramene" id="ABO97489">
    <property type="protein sequence ID" value="ABO97489"/>
    <property type="gene ID" value="OSTLU_88075"/>
</dbReference>
<sequence>MSRASSRVAPALARRARAATRDARGATTTTRDDDATRRRRRATTEARDDGQRRALDALERFYDGARLGTRAGRGVYLHGGVGRGKTALADATSEDAREKGGLEVERTHFHAFMARIHRALHESAMKARGEGGGGADDPLWTLGKNMATKTRQHVLCLDEMEISDVADAMVIERLMRSYFAHGGALVTTSNCAPERLYYGGINRAAFAGFADGLRARCEVVDLDARESVDYRRRARDEDVEDGVIFVGDDDATRERLSRAWDRFTRDAEGEREVDADVGRLRAKARVGAHARFTFDDICGRRSRAAPSDYVALAERFKVICVEDVPRLPVDASENEARRFINLIDVLYEHRVVLLANLWTSPDDLFDVVDGAVDDSDAFRELAPRERTRIENAFQSTLSVTRDGGSSGRSTTMLAPELEWSATGRVGASLAHVSGVNFTLAASPRAASRLHHMRSSAYFNTSP</sequence>
<dbReference type="PANTHER" id="PTHR12169">
    <property type="entry name" value="ATPASE N2B"/>
    <property type="match status" value="1"/>
</dbReference>